<evidence type="ECO:0000313" key="2">
    <source>
        <dbReference type="EMBL" id="OKH29314.1"/>
    </source>
</evidence>
<gene>
    <name evidence="2" type="ORF">NIES1031_01660</name>
</gene>
<organism evidence="2 3">
    <name type="scientific">Chroogloeocystis siderophila 5.2 s.c.1</name>
    <dbReference type="NCBI Taxonomy" id="247279"/>
    <lineage>
        <taxon>Bacteria</taxon>
        <taxon>Bacillati</taxon>
        <taxon>Cyanobacteriota</taxon>
        <taxon>Cyanophyceae</taxon>
        <taxon>Oscillatoriophycideae</taxon>
        <taxon>Chroococcales</taxon>
        <taxon>Chroococcaceae</taxon>
        <taxon>Chroogloeocystis</taxon>
    </lineage>
</organism>
<dbReference type="PROSITE" id="PS01314">
    <property type="entry name" value="UPF0047"/>
    <property type="match status" value="1"/>
</dbReference>
<dbReference type="Proteomes" id="UP000185984">
    <property type="component" value="Unassembled WGS sequence"/>
</dbReference>
<dbReference type="PANTHER" id="PTHR30615">
    <property type="entry name" value="UNCHARACTERIZED PROTEIN YJBQ-RELATED"/>
    <property type="match status" value="1"/>
</dbReference>
<evidence type="ECO:0000313" key="3">
    <source>
        <dbReference type="Proteomes" id="UP000185984"/>
    </source>
</evidence>
<dbReference type="SUPFAM" id="SSF111038">
    <property type="entry name" value="YjbQ-like"/>
    <property type="match status" value="1"/>
</dbReference>
<dbReference type="RefSeq" id="WP_015189670.1">
    <property type="nucleotide sequence ID" value="NZ_CAWMVK010000001.1"/>
</dbReference>
<dbReference type="EMBL" id="MRCC01000001">
    <property type="protein sequence ID" value="OKH29314.1"/>
    <property type="molecule type" value="Genomic_DNA"/>
</dbReference>
<name>A0A1U7I0A5_9CHRO</name>
<dbReference type="STRING" id="247279.NIES1031_01660"/>
<accession>A0A1U7I0A5</accession>
<reference evidence="2 3" key="1">
    <citation type="submission" date="2016-11" db="EMBL/GenBank/DDBJ databases">
        <title>Draft Genome Sequences of Nine Cyanobacterial Strains from Diverse Habitats.</title>
        <authorList>
            <person name="Zhu T."/>
            <person name="Hou S."/>
            <person name="Lu X."/>
            <person name="Hess W.R."/>
        </authorList>
    </citation>
    <scope>NUCLEOTIDE SEQUENCE [LARGE SCALE GENOMIC DNA]</scope>
    <source>
        <strain evidence="2 3">5.2 s.c.1</strain>
    </source>
</reference>
<dbReference type="NCBIfam" id="TIGR00149">
    <property type="entry name" value="TIGR00149_YjbQ"/>
    <property type="match status" value="1"/>
</dbReference>
<comment type="caution">
    <text evidence="2">The sequence shown here is derived from an EMBL/GenBank/DDBJ whole genome shotgun (WGS) entry which is preliminary data.</text>
</comment>
<comment type="similarity">
    <text evidence="1">Belongs to the UPF0047 family.</text>
</comment>
<dbReference type="AlphaFoldDB" id="A0A1U7I0A5"/>
<sequence length="138" mass="15520">MIYQNHITLSTKTHGDMHDITDQVNSIVKKSGIKTGMAHVFNVGSTASIGTIEFEPGLQRDLPELLNKLIPPSREYGHEQMWHDGNGHSHLQATWLGPSLTVPVQNGKLELGTWQQIFHLECDIKPRQRKVVVTIYGE</sequence>
<dbReference type="Pfam" id="PF01894">
    <property type="entry name" value="YjbQ"/>
    <property type="match status" value="1"/>
</dbReference>
<dbReference type="PIRSF" id="PIRSF004681">
    <property type="entry name" value="UCP004681"/>
    <property type="match status" value="1"/>
</dbReference>
<proteinExistence type="inferred from homology"/>
<protein>
    <submittedName>
        <fullName evidence="2">Secondary thiamine-phosphate synthase enzyme</fullName>
    </submittedName>
</protein>
<keyword evidence="3" id="KW-1185">Reference proteome</keyword>
<dbReference type="Gene3D" id="2.60.120.460">
    <property type="entry name" value="YjbQ-like"/>
    <property type="match status" value="1"/>
</dbReference>
<dbReference type="InterPro" id="IPR035917">
    <property type="entry name" value="YjbQ-like_sf"/>
</dbReference>
<dbReference type="PANTHER" id="PTHR30615:SF8">
    <property type="entry name" value="UPF0047 PROTEIN C4A8.02C"/>
    <property type="match status" value="1"/>
</dbReference>
<dbReference type="InterPro" id="IPR001602">
    <property type="entry name" value="UPF0047_YjbQ-like"/>
</dbReference>
<dbReference type="OrthoDB" id="9801725at2"/>
<evidence type="ECO:0000256" key="1">
    <source>
        <dbReference type="ARBA" id="ARBA00005534"/>
    </source>
</evidence>